<name>A0AAU9JWK2_9CILI</name>
<reference evidence="1" key="1">
    <citation type="submission" date="2021-09" db="EMBL/GenBank/DDBJ databases">
        <authorList>
            <consortium name="AG Swart"/>
            <person name="Singh M."/>
            <person name="Singh A."/>
            <person name="Seah K."/>
            <person name="Emmerich C."/>
        </authorList>
    </citation>
    <scope>NUCLEOTIDE SEQUENCE</scope>
    <source>
        <strain evidence="1">ATCC30299</strain>
    </source>
</reference>
<protein>
    <submittedName>
        <fullName evidence="1">Uncharacterized protein</fullName>
    </submittedName>
</protein>
<keyword evidence="2" id="KW-1185">Reference proteome</keyword>
<evidence type="ECO:0000313" key="1">
    <source>
        <dbReference type="EMBL" id="CAG9328931.1"/>
    </source>
</evidence>
<sequence length="96" mass="11455">MIHQKDKKFLVITQDSILPPSNPYLFGMYKQQELWSGLFTTLFQSIKKFWTLIWIATNLANVYKKWQKFFQSCLDKAKMTDLPIPLSLKQLKLNFH</sequence>
<accession>A0AAU9JWK2</accession>
<gene>
    <name evidence="1" type="ORF">BSTOLATCC_MIC46911</name>
</gene>
<dbReference type="Proteomes" id="UP001162131">
    <property type="component" value="Unassembled WGS sequence"/>
</dbReference>
<proteinExistence type="predicted"/>
<organism evidence="1 2">
    <name type="scientific">Blepharisma stoltei</name>
    <dbReference type="NCBI Taxonomy" id="1481888"/>
    <lineage>
        <taxon>Eukaryota</taxon>
        <taxon>Sar</taxon>
        <taxon>Alveolata</taxon>
        <taxon>Ciliophora</taxon>
        <taxon>Postciliodesmatophora</taxon>
        <taxon>Heterotrichea</taxon>
        <taxon>Heterotrichida</taxon>
        <taxon>Blepharismidae</taxon>
        <taxon>Blepharisma</taxon>
    </lineage>
</organism>
<comment type="caution">
    <text evidence="1">The sequence shown here is derived from an EMBL/GenBank/DDBJ whole genome shotgun (WGS) entry which is preliminary data.</text>
</comment>
<dbReference type="EMBL" id="CAJZBQ010000046">
    <property type="protein sequence ID" value="CAG9328931.1"/>
    <property type="molecule type" value="Genomic_DNA"/>
</dbReference>
<evidence type="ECO:0000313" key="2">
    <source>
        <dbReference type="Proteomes" id="UP001162131"/>
    </source>
</evidence>
<dbReference type="AlphaFoldDB" id="A0AAU9JWK2"/>